<evidence type="ECO:0000259" key="4">
    <source>
        <dbReference type="PROSITE" id="PS51471"/>
    </source>
</evidence>
<organism evidence="5 6">
    <name type="scientific">Stephania cephalantha</name>
    <dbReference type="NCBI Taxonomy" id="152367"/>
    <lineage>
        <taxon>Eukaryota</taxon>
        <taxon>Viridiplantae</taxon>
        <taxon>Streptophyta</taxon>
        <taxon>Embryophyta</taxon>
        <taxon>Tracheophyta</taxon>
        <taxon>Spermatophyta</taxon>
        <taxon>Magnoliopsida</taxon>
        <taxon>Ranunculales</taxon>
        <taxon>Menispermaceae</taxon>
        <taxon>Menispermoideae</taxon>
        <taxon>Cissampelideae</taxon>
        <taxon>Stephania</taxon>
    </lineage>
</organism>
<evidence type="ECO:0000313" key="5">
    <source>
        <dbReference type="EMBL" id="KAK9165781.1"/>
    </source>
</evidence>
<keyword evidence="6" id="KW-1185">Reference proteome</keyword>
<dbReference type="InterPro" id="IPR044861">
    <property type="entry name" value="IPNS-like_FE2OG_OXY"/>
</dbReference>
<feature type="domain" description="Fe2OG dioxygenase" evidence="4">
    <location>
        <begin position="140"/>
        <end position="223"/>
    </location>
</feature>
<sequence>MESMLGACGDFFDLREEEKREMAGEEVLDPIRCGTSFNAAVEQVFFWRDFLKVFVHPIFHSPHNPPGFRSFNYCYINDQTAVSWCDLGIQETQISHLSSRLAGLIKQELLRAVMLELLGAISESLGVDKCYIEKEMELEHGLQILAANLYPPCPQPELAMGMPPHSDHGLLTLLIENQGHGLQIHHNGKWIHILSNGKYKSVVHRAVVNNKATRISVAMAHGPALDKVVEPAPELVKNGGYKAKYIGMKYKDYLASQQGSQLNGKSCLERLRIECEPSTK</sequence>
<name>A0AAP0L7K4_9MAGN</name>
<dbReference type="PANTHER" id="PTHR47991">
    <property type="entry name" value="OXOGLUTARATE/IRON-DEPENDENT DIOXYGENASE"/>
    <property type="match status" value="1"/>
</dbReference>
<dbReference type="GO" id="GO:0046872">
    <property type="term" value="F:metal ion binding"/>
    <property type="evidence" value="ECO:0007669"/>
    <property type="project" value="UniProtKB-KW"/>
</dbReference>
<keyword evidence="2 3" id="KW-0408">Iron</keyword>
<keyword evidence="3" id="KW-0560">Oxidoreductase</keyword>
<dbReference type="Pfam" id="PF03171">
    <property type="entry name" value="2OG-FeII_Oxy"/>
    <property type="match status" value="1"/>
</dbReference>
<evidence type="ECO:0000256" key="2">
    <source>
        <dbReference type="ARBA" id="ARBA00023004"/>
    </source>
</evidence>
<accession>A0AAP0L7K4</accession>
<comment type="caution">
    <text evidence="5">The sequence shown here is derived from an EMBL/GenBank/DDBJ whole genome shotgun (WGS) entry which is preliminary data.</text>
</comment>
<keyword evidence="1 3" id="KW-0479">Metal-binding</keyword>
<dbReference type="InterPro" id="IPR027443">
    <property type="entry name" value="IPNS-like_sf"/>
</dbReference>
<gene>
    <name evidence="5" type="ORF">Scep_000972</name>
</gene>
<evidence type="ECO:0000313" key="6">
    <source>
        <dbReference type="Proteomes" id="UP001419268"/>
    </source>
</evidence>
<dbReference type="InterPro" id="IPR005123">
    <property type="entry name" value="Oxoglu/Fe-dep_dioxygenase_dom"/>
</dbReference>
<dbReference type="SUPFAM" id="SSF51197">
    <property type="entry name" value="Clavaminate synthase-like"/>
    <property type="match status" value="1"/>
</dbReference>
<dbReference type="EMBL" id="JBBNAG010000001">
    <property type="protein sequence ID" value="KAK9165781.1"/>
    <property type="molecule type" value="Genomic_DNA"/>
</dbReference>
<reference evidence="5 6" key="1">
    <citation type="submission" date="2024-01" db="EMBL/GenBank/DDBJ databases">
        <title>Genome assemblies of Stephania.</title>
        <authorList>
            <person name="Yang L."/>
        </authorList>
    </citation>
    <scope>NUCLEOTIDE SEQUENCE [LARGE SCALE GENOMIC DNA]</scope>
    <source>
        <strain evidence="5">JXDWG</strain>
        <tissue evidence="5">Leaf</tissue>
    </source>
</reference>
<dbReference type="Proteomes" id="UP001419268">
    <property type="component" value="Unassembled WGS sequence"/>
</dbReference>
<proteinExistence type="inferred from homology"/>
<dbReference type="AlphaFoldDB" id="A0AAP0L7K4"/>
<dbReference type="PROSITE" id="PS51471">
    <property type="entry name" value="FE2OG_OXY"/>
    <property type="match status" value="1"/>
</dbReference>
<protein>
    <recommendedName>
        <fullName evidence="4">Fe2OG dioxygenase domain-containing protein</fullName>
    </recommendedName>
</protein>
<evidence type="ECO:0000256" key="1">
    <source>
        <dbReference type="ARBA" id="ARBA00022723"/>
    </source>
</evidence>
<dbReference type="InterPro" id="IPR050295">
    <property type="entry name" value="Plant_2OG-oxidoreductases"/>
</dbReference>
<dbReference type="Gene3D" id="2.60.120.330">
    <property type="entry name" value="B-lactam Antibiotic, Isopenicillin N Synthase, Chain"/>
    <property type="match status" value="1"/>
</dbReference>
<comment type="similarity">
    <text evidence="3">Belongs to the iron/ascorbate-dependent oxidoreductase family.</text>
</comment>
<evidence type="ECO:0000256" key="3">
    <source>
        <dbReference type="RuleBase" id="RU003682"/>
    </source>
</evidence>
<dbReference type="GO" id="GO:0016491">
    <property type="term" value="F:oxidoreductase activity"/>
    <property type="evidence" value="ECO:0007669"/>
    <property type="project" value="UniProtKB-KW"/>
</dbReference>